<dbReference type="NCBIfam" id="NF002091">
    <property type="entry name" value="PRK00924.1"/>
    <property type="match status" value="1"/>
</dbReference>
<dbReference type="CDD" id="cd20491">
    <property type="entry name" value="cupin_KduI_C"/>
    <property type="match status" value="1"/>
</dbReference>
<dbReference type="Proteomes" id="UP000290253">
    <property type="component" value="Unassembled WGS sequence"/>
</dbReference>
<dbReference type="OrthoDB" id="9770644at2"/>
<proteinExistence type="inferred from homology"/>
<comment type="pathway">
    <text evidence="6">Glycan metabolism; pectin degradation; 2-dehydro-3-deoxy-D-gluconate from pectin: step 4/5.</text>
</comment>
<comment type="function">
    <text evidence="6">Catalyzes the isomerization of 5-dehydro-4-deoxy-D-glucuronate to 3-deoxy-D-glycero-2,5-hexodiulosonate.</text>
</comment>
<comment type="caution">
    <text evidence="7">The sequence shown here is derived from an EMBL/GenBank/DDBJ whole genome shotgun (WGS) entry which is preliminary data.</text>
</comment>
<dbReference type="UniPathway" id="UPA00545">
    <property type="reaction ID" value="UER00826"/>
</dbReference>
<dbReference type="EC" id="5.3.1.17" evidence="6"/>
<comment type="cofactor">
    <cofactor evidence="6">
        <name>Zn(2+)</name>
        <dbReference type="ChEBI" id="CHEBI:29105"/>
    </cofactor>
    <text evidence="6">Binds 1 zinc ion per subunit.</text>
</comment>
<evidence type="ECO:0000256" key="3">
    <source>
        <dbReference type="ARBA" id="ARBA00022723"/>
    </source>
</evidence>
<dbReference type="SUPFAM" id="SSF51182">
    <property type="entry name" value="RmlC-like cupins"/>
    <property type="match status" value="1"/>
</dbReference>
<evidence type="ECO:0000256" key="4">
    <source>
        <dbReference type="ARBA" id="ARBA00022833"/>
    </source>
</evidence>
<reference evidence="7 8" key="1">
    <citation type="journal article" date="2016" name="Int. J. Syst. Evol. Microbiol.">
        <title>Acidipila dinghuensis sp. nov., an acidobacterium isolated from forest soil.</title>
        <authorList>
            <person name="Jiang Y.W."/>
            <person name="Wang J."/>
            <person name="Chen M.H."/>
            <person name="Lv Y.Y."/>
            <person name="Qiu L.H."/>
        </authorList>
    </citation>
    <scope>NUCLEOTIDE SEQUENCE [LARGE SCALE GENOMIC DNA]</scope>
    <source>
        <strain evidence="7 8">DHOF10</strain>
    </source>
</reference>
<evidence type="ECO:0000256" key="2">
    <source>
        <dbReference type="ARBA" id="ARBA00008086"/>
    </source>
</evidence>
<dbReference type="GO" id="GO:0008697">
    <property type="term" value="F:4-deoxy-L-threo-5-hexosulose-uronate ketol-isomerase activity"/>
    <property type="evidence" value="ECO:0007669"/>
    <property type="project" value="UniProtKB-UniRule"/>
</dbReference>
<comment type="catalytic activity">
    <reaction evidence="1 6">
        <text>5-dehydro-4-deoxy-D-glucuronate = 3-deoxy-D-glycero-2,5-hexodiulosonate</text>
        <dbReference type="Rhea" id="RHEA:23896"/>
        <dbReference type="ChEBI" id="CHEBI:17117"/>
        <dbReference type="ChEBI" id="CHEBI:29071"/>
        <dbReference type="EC" id="5.3.1.17"/>
    </reaction>
</comment>
<comment type="similarity">
    <text evidence="2 6">Belongs to the KduI family.</text>
</comment>
<dbReference type="AlphaFoldDB" id="A0A4Q1SJ42"/>
<organism evidence="7 8">
    <name type="scientific">Silvibacterium dinghuense</name>
    <dbReference type="NCBI Taxonomy" id="1560006"/>
    <lineage>
        <taxon>Bacteria</taxon>
        <taxon>Pseudomonadati</taxon>
        <taxon>Acidobacteriota</taxon>
        <taxon>Terriglobia</taxon>
        <taxon>Terriglobales</taxon>
        <taxon>Acidobacteriaceae</taxon>
        <taxon>Silvibacterium</taxon>
    </lineage>
</organism>
<evidence type="ECO:0000256" key="1">
    <source>
        <dbReference type="ARBA" id="ARBA00000552"/>
    </source>
</evidence>
<gene>
    <name evidence="6" type="primary">kduI</name>
    <name evidence="7" type="ORF">ESZ00_07180</name>
</gene>
<keyword evidence="5 6" id="KW-0413">Isomerase</keyword>
<dbReference type="PANTHER" id="PTHR38461:SF1">
    <property type="entry name" value="4-DEOXY-L-THREO-5-HEXOSULOSE-URONATE KETOL-ISOMERASE"/>
    <property type="match status" value="1"/>
</dbReference>
<dbReference type="GO" id="GO:0008270">
    <property type="term" value="F:zinc ion binding"/>
    <property type="evidence" value="ECO:0007669"/>
    <property type="project" value="UniProtKB-UniRule"/>
</dbReference>
<dbReference type="Pfam" id="PF04962">
    <property type="entry name" value="KduI"/>
    <property type="match status" value="1"/>
</dbReference>
<keyword evidence="3 6" id="KW-0479">Metal-binding</keyword>
<dbReference type="GO" id="GO:0019698">
    <property type="term" value="P:D-galacturonate catabolic process"/>
    <property type="evidence" value="ECO:0007669"/>
    <property type="project" value="TreeGrafter"/>
</dbReference>
<accession>A0A4Q1SJ42</accession>
<dbReference type="HAMAP" id="MF_00687">
    <property type="entry name" value="KduI"/>
    <property type="match status" value="1"/>
</dbReference>
<evidence type="ECO:0000313" key="7">
    <source>
        <dbReference type="EMBL" id="RXS97651.1"/>
    </source>
</evidence>
<dbReference type="InterPro" id="IPR027449">
    <property type="entry name" value="KduI_N"/>
</dbReference>
<dbReference type="GO" id="GO:0045490">
    <property type="term" value="P:pectin catabolic process"/>
    <property type="evidence" value="ECO:0007669"/>
    <property type="project" value="UniProtKB-UniRule"/>
</dbReference>
<keyword evidence="8" id="KW-1185">Reference proteome</keyword>
<dbReference type="Gene3D" id="2.60.120.10">
    <property type="entry name" value="Jelly Rolls"/>
    <property type="match status" value="1"/>
</dbReference>
<feature type="binding site" evidence="6">
    <location>
        <position position="201"/>
    </location>
    <ligand>
        <name>Zn(2+)</name>
        <dbReference type="ChEBI" id="CHEBI:29105"/>
    </ligand>
</feature>
<protein>
    <recommendedName>
        <fullName evidence="6">4-deoxy-L-threo-5-hexosulose-uronate ketol-isomerase</fullName>
        <ecNumber evidence="6">5.3.1.17</ecNumber>
    </recommendedName>
    <alternativeName>
        <fullName evidence="6">5-keto-4-deoxyuronate isomerase</fullName>
    </alternativeName>
    <alternativeName>
        <fullName evidence="6">DKI isomerase</fullName>
    </alternativeName>
</protein>
<dbReference type="EMBL" id="SDMK01000001">
    <property type="protein sequence ID" value="RXS97651.1"/>
    <property type="molecule type" value="Genomic_DNA"/>
</dbReference>
<feature type="binding site" evidence="6">
    <location>
        <position position="196"/>
    </location>
    <ligand>
        <name>Zn(2+)</name>
        <dbReference type="ChEBI" id="CHEBI:29105"/>
    </ligand>
</feature>
<feature type="binding site" evidence="6">
    <location>
        <position position="243"/>
    </location>
    <ligand>
        <name>Zn(2+)</name>
        <dbReference type="ChEBI" id="CHEBI:29105"/>
    </ligand>
</feature>
<dbReference type="InterPro" id="IPR011051">
    <property type="entry name" value="RmlC_Cupin_sf"/>
</dbReference>
<evidence type="ECO:0000256" key="5">
    <source>
        <dbReference type="ARBA" id="ARBA00023235"/>
    </source>
</evidence>
<dbReference type="PANTHER" id="PTHR38461">
    <property type="entry name" value="4-DEOXY-L-THREO-5-HEXOSULOSE-URONATE KETOL-ISOMERASE"/>
    <property type="match status" value="1"/>
</dbReference>
<keyword evidence="4 6" id="KW-0862">Zinc</keyword>
<dbReference type="Gene3D" id="2.60.120.520">
    <property type="entry name" value="pectin degrading enzyme 5-keto 4- deoxyuronate isomerase, domain 1"/>
    <property type="match status" value="1"/>
</dbReference>
<evidence type="ECO:0000313" key="8">
    <source>
        <dbReference type="Proteomes" id="UP000290253"/>
    </source>
</evidence>
<dbReference type="InterPro" id="IPR007045">
    <property type="entry name" value="KduI"/>
</dbReference>
<dbReference type="InterPro" id="IPR014710">
    <property type="entry name" value="RmlC-like_jellyroll"/>
</dbReference>
<dbReference type="CDD" id="cd20294">
    <property type="entry name" value="cupin_KduI_N"/>
    <property type="match status" value="1"/>
</dbReference>
<name>A0A4Q1SJ42_9BACT</name>
<dbReference type="GO" id="GO:0042840">
    <property type="term" value="P:D-glucuronate catabolic process"/>
    <property type="evidence" value="ECO:0007669"/>
    <property type="project" value="TreeGrafter"/>
</dbReference>
<sequence length="276" mass="30671">MRFHTMADPVRYPGMSTDELRKTFLVDELFAPGKLQLALTDLDRALVGGAIPLDETLTLPTPEELRAAYFLERRELGVLNIGGPGYVTVDDTHYPLSRLDTLYVGRGRQSVMFGSEDAAQPAVFYLLSYPAHADYPTAVARFAELTGTRLGTAETANARTIYKAIHLEGIRSSQLVMGFTLLDPGSVWNTMPPHTHQRRSEIYFYFDLDASSRVIHLMGPPQETRNLIVGDREIVLSPPWSVHCGAGTRNYGFCWGMGGENQDYSDMDPAPLATLR</sequence>
<evidence type="ECO:0000256" key="6">
    <source>
        <dbReference type="HAMAP-Rule" id="MF_00687"/>
    </source>
</evidence>
<feature type="binding site" evidence="6">
    <location>
        <position position="194"/>
    </location>
    <ligand>
        <name>Zn(2+)</name>
        <dbReference type="ChEBI" id="CHEBI:29105"/>
    </ligand>
</feature>
<dbReference type="InterPro" id="IPR021120">
    <property type="entry name" value="KduI/IolB_isomerase"/>
</dbReference>
<dbReference type="RefSeq" id="WP_129207430.1">
    <property type="nucleotide sequence ID" value="NZ_BMGU01000001.1"/>
</dbReference>